<sequence length="62" mass="7680">MSNCIMCMEKPKEYINLLDERICRECETKITDLSIDDIEYEYYNMMIKKIWSKYLVKYDESY</sequence>
<reference evidence="1 2" key="1">
    <citation type="submission" date="2017-06" db="EMBL/GenBank/DDBJ databases">
        <title>Draft genome sequence of anaerobic fermentative bacterium Anaeromicrobium sediminis DY2726D isolated from West Pacific Ocean sediments.</title>
        <authorList>
            <person name="Zeng X."/>
        </authorList>
    </citation>
    <scope>NUCLEOTIDE SEQUENCE [LARGE SCALE GENOMIC DNA]</scope>
    <source>
        <strain evidence="1 2">DY2726D</strain>
    </source>
</reference>
<name>A0A267MET6_9FIRM</name>
<organism evidence="1 2">
    <name type="scientific">Anaeromicrobium sediminis</name>
    <dbReference type="NCBI Taxonomy" id="1478221"/>
    <lineage>
        <taxon>Bacteria</taxon>
        <taxon>Bacillati</taxon>
        <taxon>Bacillota</taxon>
        <taxon>Clostridia</taxon>
        <taxon>Peptostreptococcales</taxon>
        <taxon>Thermotaleaceae</taxon>
        <taxon>Anaeromicrobium</taxon>
    </lineage>
</organism>
<dbReference type="Proteomes" id="UP000216024">
    <property type="component" value="Unassembled WGS sequence"/>
</dbReference>
<dbReference type="InterPro" id="IPR019700">
    <property type="entry name" value="Sigma-G_inhibitor_Gin"/>
</dbReference>
<keyword evidence="2" id="KW-1185">Reference proteome</keyword>
<accession>A0A267MET6</accession>
<dbReference type="AlphaFoldDB" id="A0A267MET6"/>
<gene>
    <name evidence="1" type="ORF">CCE28_17315</name>
</gene>
<comment type="caution">
    <text evidence="1">The sequence shown here is derived from an EMBL/GenBank/DDBJ whole genome shotgun (WGS) entry which is preliminary data.</text>
</comment>
<protein>
    <recommendedName>
        <fullName evidence="3">Inhibitor of sigma-G Gin</fullName>
    </recommendedName>
</protein>
<dbReference type="RefSeq" id="WP_095134987.1">
    <property type="nucleotide sequence ID" value="NZ_NIBG01000020.1"/>
</dbReference>
<dbReference type="OrthoDB" id="1753657at2"/>
<dbReference type="Pfam" id="PF10764">
    <property type="entry name" value="Gin"/>
    <property type="match status" value="1"/>
</dbReference>
<evidence type="ECO:0000313" key="2">
    <source>
        <dbReference type="Proteomes" id="UP000216024"/>
    </source>
</evidence>
<proteinExistence type="predicted"/>
<dbReference type="EMBL" id="NIBG01000020">
    <property type="protein sequence ID" value="PAB58094.1"/>
    <property type="molecule type" value="Genomic_DNA"/>
</dbReference>
<evidence type="ECO:0000313" key="1">
    <source>
        <dbReference type="EMBL" id="PAB58094.1"/>
    </source>
</evidence>
<evidence type="ECO:0008006" key="3">
    <source>
        <dbReference type="Google" id="ProtNLM"/>
    </source>
</evidence>